<accession>A0A0C9VU90</accession>
<organism evidence="2 3">
    <name type="scientific">Sphaerobolus stellatus (strain SS14)</name>
    <dbReference type="NCBI Taxonomy" id="990650"/>
    <lineage>
        <taxon>Eukaryota</taxon>
        <taxon>Fungi</taxon>
        <taxon>Dikarya</taxon>
        <taxon>Basidiomycota</taxon>
        <taxon>Agaricomycotina</taxon>
        <taxon>Agaricomycetes</taxon>
        <taxon>Phallomycetidae</taxon>
        <taxon>Geastrales</taxon>
        <taxon>Sphaerobolaceae</taxon>
        <taxon>Sphaerobolus</taxon>
    </lineage>
</organism>
<proteinExistence type="predicted"/>
<keyword evidence="3" id="KW-1185">Reference proteome</keyword>
<name>A0A0C9VU90_SPHS4</name>
<feature type="region of interest" description="Disordered" evidence="1">
    <location>
        <begin position="65"/>
        <end position="84"/>
    </location>
</feature>
<dbReference type="HOGENOM" id="CLU_2122649_0_0_1"/>
<reference evidence="2 3" key="1">
    <citation type="submission" date="2014-06" db="EMBL/GenBank/DDBJ databases">
        <title>Evolutionary Origins and Diversification of the Mycorrhizal Mutualists.</title>
        <authorList>
            <consortium name="DOE Joint Genome Institute"/>
            <consortium name="Mycorrhizal Genomics Consortium"/>
            <person name="Kohler A."/>
            <person name="Kuo A."/>
            <person name="Nagy L.G."/>
            <person name="Floudas D."/>
            <person name="Copeland A."/>
            <person name="Barry K.W."/>
            <person name="Cichocki N."/>
            <person name="Veneault-Fourrey C."/>
            <person name="LaButti K."/>
            <person name="Lindquist E.A."/>
            <person name="Lipzen A."/>
            <person name="Lundell T."/>
            <person name="Morin E."/>
            <person name="Murat C."/>
            <person name="Riley R."/>
            <person name="Ohm R."/>
            <person name="Sun H."/>
            <person name="Tunlid A."/>
            <person name="Henrissat B."/>
            <person name="Grigoriev I.V."/>
            <person name="Hibbett D.S."/>
            <person name="Martin F."/>
        </authorList>
    </citation>
    <scope>NUCLEOTIDE SEQUENCE [LARGE SCALE GENOMIC DNA]</scope>
    <source>
        <strain evidence="2 3">SS14</strain>
    </source>
</reference>
<dbReference type="AlphaFoldDB" id="A0A0C9VU90"/>
<dbReference type="EMBL" id="KN837132">
    <property type="protein sequence ID" value="KIJ42130.1"/>
    <property type="molecule type" value="Genomic_DNA"/>
</dbReference>
<evidence type="ECO:0000313" key="2">
    <source>
        <dbReference type="EMBL" id="KIJ42130.1"/>
    </source>
</evidence>
<evidence type="ECO:0000313" key="3">
    <source>
        <dbReference type="Proteomes" id="UP000054279"/>
    </source>
</evidence>
<protein>
    <submittedName>
        <fullName evidence="2">Uncharacterized protein</fullName>
    </submittedName>
</protein>
<evidence type="ECO:0000256" key="1">
    <source>
        <dbReference type="SAM" id="MobiDB-lite"/>
    </source>
</evidence>
<gene>
    <name evidence="2" type="ORF">M422DRAFT_254824</name>
</gene>
<dbReference type="Proteomes" id="UP000054279">
    <property type="component" value="Unassembled WGS sequence"/>
</dbReference>
<feature type="compositionally biased region" description="Polar residues" evidence="1">
    <location>
        <begin position="1"/>
        <end position="10"/>
    </location>
</feature>
<sequence>MLSNRTQPSHGLQRALHKQASLRTVHGTGRVGLPRSGTRTSDGDAFSASAPNIRRVPVSELSFFPQEPTSFSSRPPSKSPPVAAVGRPSLANLLSGAKEIVTRMAFDSAVIPLK</sequence>
<feature type="region of interest" description="Disordered" evidence="1">
    <location>
        <begin position="1"/>
        <end position="51"/>
    </location>
</feature>